<dbReference type="EMBL" id="UINC01106291">
    <property type="protein sequence ID" value="SVC70852.1"/>
    <property type="molecule type" value="Genomic_DNA"/>
</dbReference>
<protein>
    <submittedName>
        <fullName evidence="1">Uncharacterized protein</fullName>
    </submittedName>
</protein>
<dbReference type="AlphaFoldDB" id="A0A382PFW4"/>
<feature type="non-terminal residue" evidence="1">
    <location>
        <position position="59"/>
    </location>
</feature>
<gene>
    <name evidence="1" type="ORF">METZ01_LOCUS323706</name>
</gene>
<organism evidence="1">
    <name type="scientific">marine metagenome</name>
    <dbReference type="NCBI Taxonomy" id="408172"/>
    <lineage>
        <taxon>unclassified sequences</taxon>
        <taxon>metagenomes</taxon>
        <taxon>ecological metagenomes</taxon>
    </lineage>
</organism>
<feature type="non-terminal residue" evidence="1">
    <location>
        <position position="1"/>
    </location>
</feature>
<evidence type="ECO:0000313" key="1">
    <source>
        <dbReference type="EMBL" id="SVC70852.1"/>
    </source>
</evidence>
<sequence length="59" mass="6743">MLIISQNLTNYDIQIPKGAIFRVNLAWCDSIGQLNNILKKHSNTPIFLDLPIKRIKPPN</sequence>
<reference evidence="1" key="1">
    <citation type="submission" date="2018-05" db="EMBL/GenBank/DDBJ databases">
        <authorList>
            <person name="Lanie J.A."/>
            <person name="Ng W.-L."/>
            <person name="Kazmierczak K.M."/>
            <person name="Andrzejewski T.M."/>
            <person name="Davidsen T.M."/>
            <person name="Wayne K.J."/>
            <person name="Tettelin H."/>
            <person name="Glass J.I."/>
            <person name="Rusch D."/>
            <person name="Podicherti R."/>
            <person name="Tsui H.-C.T."/>
            <person name="Winkler M.E."/>
        </authorList>
    </citation>
    <scope>NUCLEOTIDE SEQUENCE</scope>
</reference>
<accession>A0A382PFW4</accession>
<name>A0A382PFW4_9ZZZZ</name>
<proteinExistence type="predicted"/>